<evidence type="ECO:0000256" key="1">
    <source>
        <dbReference type="ARBA" id="ARBA00022729"/>
    </source>
</evidence>
<evidence type="ECO:0000256" key="2">
    <source>
        <dbReference type="SAM" id="MobiDB-lite"/>
    </source>
</evidence>
<dbReference type="Gene3D" id="2.40.10.410">
    <property type="entry name" value="FlgT, C-terminal domain"/>
    <property type="match status" value="1"/>
</dbReference>
<organism evidence="5 6">
    <name type="scientific">Thermosulfurimonas marina</name>
    <dbReference type="NCBI Taxonomy" id="2047767"/>
    <lineage>
        <taxon>Bacteria</taxon>
        <taxon>Pseudomonadati</taxon>
        <taxon>Thermodesulfobacteriota</taxon>
        <taxon>Thermodesulfobacteria</taxon>
        <taxon>Thermodesulfobacteriales</taxon>
        <taxon>Thermodesulfobacteriaceae</taxon>
        <taxon>Thermosulfurimonas</taxon>
    </lineage>
</organism>
<accession>A0A6H1WSG1</accession>
<keyword evidence="3" id="KW-0472">Membrane</keyword>
<feature type="domain" description="Flagellar assembly protein T C-terminal" evidence="4">
    <location>
        <begin position="65"/>
        <end position="131"/>
    </location>
</feature>
<dbReference type="KEGG" id="tmai:FVE67_04555"/>
<dbReference type="Proteomes" id="UP000501253">
    <property type="component" value="Chromosome"/>
</dbReference>
<gene>
    <name evidence="5" type="ORF">FVE67_04555</name>
</gene>
<keyword evidence="6" id="KW-1185">Reference proteome</keyword>
<dbReference type="InterPro" id="IPR038165">
    <property type="entry name" value="FlgT_C_sf"/>
</dbReference>
<dbReference type="EMBL" id="CP042909">
    <property type="protein sequence ID" value="QJA06110.1"/>
    <property type="molecule type" value="Genomic_DNA"/>
</dbReference>
<keyword evidence="3" id="KW-1133">Transmembrane helix</keyword>
<dbReference type="InterPro" id="IPR028994">
    <property type="entry name" value="Integrin_alpha_N"/>
</dbReference>
<keyword evidence="3" id="KW-0812">Transmembrane</keyword>
<feature type="transmembrane region" description="Helical" evidence="3">
    <location>
        <begin position="23"/>
        <end position="45"/>
    </location>
</feature>
<dbReference type="InterPro" id="IPR013517">
    <property type="entry name" value="FG-GAP"/>
</dbReference>
<evidence type="ECO:0000313" key="6">
    <source>
        <dbReference type="Proteomes" id="UP000501253"/>
    </source>
</evidence>
<dbReference type="AlphaFoldDB" id="A0A6H1WSG1"/>
<keyword evidence="1" id="KW-0732">Signal</keyword>
<dbReference type="SUPFAM" id="SSF69318">
    <property type="entry name" value="Integrin alpha N-terminal domain"/>
    <property type="match status" value="1"/>
</dbReference>
<reference evidence="5 6" key="1">
    <citation type="submission" date="2019-08" db="EMBL/GenBank/DDBJ databases">
        <title>Complete genome sequence of Thermosulfurimonas marina SU872T, an anaerobic thermophilic chemolithoautotrophic bacterium isolated from a shallow marine hydrothermal vent.</title>
        <authorList>
            <person name="Allioux M."/>
            <person name="Jebbar M."/>
            <person name="Slobodkina G."/>
            <person name="Slobodkin A."/>
            <person name="Moalic Y."/>
            <person name="Frolova A."/>
            <person name="Shao Z."/>
            <person name="Alain K."/>
        </authorList>
    </citation>
    <scope>NUCLEOTIDE SEQUENCE [LARGE SCALE GENOMIC DNA]</scope>
    <source>
        <strain evidence="5 6">SU872</strain>
    </source>
</reference>
<evidence type="ECO:0000313" key="5">
    <source>
        <dbReference type="EMBL" id="QJA06110.1"/>
    </source>
</evidence>
<dbReference type="Pfam" id="PF13517">
    <property type="entry name" value="FG-GAP_3"/>
    <property type="match status" value="1"/>
</dbReference>
<dbReference type="Pfam" id="PF16538">
    <property type="entry name" value="FlgT_C"/>
    <property type="match status" value="1"/>
</dbReference>
<protein>
    <recommendedName>
        <fullName evidence="4">Flagellar assembly protein T C-terminal domain-containing protein</fullName>
    </recommendedName>
</protein>
<proteinExistence type="predicted"/>
<feature type="compositionally biased region" description="Pro residues" evidence="2">
    <location>
        <begin position="231"/>
        <end position="264"/>
    </location>
</feature>
<feature type="region of interest" description="Disordered" evidence="2">
    <location>
        <begin position="225"/>
        <end position="268"/>
    </location>
</feature>
<sequence length="599" mass="66001">MVEIKVAYFGLWRQERWKMKRSLGRGIFFLAGWLVLLAAFLYAALPPEVSRDLSPLSALVIGLDGDRVILDHGRAQGVRLGDLFTVYRRGNPVIHPQTKKVLGYLKEPVALAEVVQVEENFATARLLRRKGDFPVPTAAVRYGDLKILVLGPALKDFLSDLEGALPSAHLLPRPDLTLGALSPAELARQEVALVLYLAPGELRLYGPSLNLKRVYSLPRLVSPSPAAQAPAPAPSPVPTPAPAPAPGPRPAPAPAPSPARPQGPYPYTTLTYTQPQAPVFRRLGRFPQVVVDLEVADLDGDGTPEVVYLTPQALFVAHYRQTSAPIRYKISGFVKPLNFSLGPRGWVALNLYEEGKGLRSALLHFDGRSLTAPIRDQNLILAFADFNGDGQKEVLLGQTYSEENFFGSRVYILKREGSRLRRGQELKVPEGFRLVGGTFADLDGDGYLETLFIDQGHKLEVYKYTRRLWVSSTKVGGSLYGLRFRKTQFSPPEIIPAEVDFVTLDLNRDGRREVLLLWNHSAHHDLLPGIPAFTAGEIMVLSWGAAGLELRPYSGKFEGPLQGLSLVGRELWVALVKGNPFTQEGETYLLALPLKPLTR</sequence>
<evidence type="ECO:0000256" key="3">
    <source>
        <dbReference type="SAM" id="Phobius"/>
    </source>
</evidence>
<name>A0A6H1WSG1_9BACT</name>
<evidence type="ECO:0000259" key="4">
    <source>
        <dbReference type="Pfam" id="PF16538"/>
    </source>
</evidence>
<dbReference type="InterPro" id="IPR032388">
    <property type="entry name" value="FlgT_C"/>
</dbReference>
<dbReference type="Gene3D" id="2.130.10.130">
    <property type="entry name" value="Integrin alpha, N-terminal"/>
    <property type="match status" value="1"/>
</dbReference>